<reference evidence="1" key="1">
    <citation type="journal article" date="2014" name="Front. Microbiol.">
        <title>High frequency of phylogenetically diverse reductive dehalogenase-homologous genes in deep subseafloor sedimentary metagenomes.</title>
        <authorList>
            <person name="Kawai M."/>
            <person name="Futagami T."/>
            <person name="Toyoda A."/>
            <person name="Takaki Y."/>
            <person name="Nishi S."/>
            <person name="Hori S."/>
            <person name="Arai W."/>
            <person name="Tsubouchi T."/>
            <person name="Morono Y."/>
            <person name="Uchiyama I."/>
            <person name="Ito T."/>
            <person name="Fujiyama A."/>
            <person name="Inagaki F."/>
            <person name="Takami H."/>
        </authorList>
    </citation>
    <scope>NUCLEOTIDE SEQUENCE</scope>
    <source>
        <strain evidence="1">Expedition CK06-06</strain>
    </source>
</reference>
<gene>
    <name evidence="1" type="ORF">S01H4_25247</name>
</gene>
<comment type="caution">
    <text evidence="1">The sequence shown here is derived from an EMBL/GenBank/DDBJ whole genome shotgun (WGS) entry which is preliminary data.</text>
</comment>
<dbReference type="AlphaFoldDB" id="X1C904"/>
<sequence>GGFMNEEGYLQEEIQKLIITIQQTDELYVSFISWRRPNVNLTVPFPLIHLKPLGETETKRLLKLLAGHKSVNLLPEQIDELAEYIAGYPPAAYFVVQQSKDYGIELVLRDKPSLRRFTSAIFLRHLSKIGLSDDEKKLLKLLSFYSPLPLNIITNLLGIDPNTLDKMLIRLIDLALIIATDCGHYRIADPVKEAGMQSFGAILPSEHFKVAKCLSSYLKSTEVEGPQLQLTRLQESQMPAHM</sequence>
<feature type="non-terminal residue" evidence="1">
    <location>
        <position position="1"/>
    </location>
</feature>
<organism evidence="1">
    <name type="scientific">marine sediment metagenome</name>
    <dbReference type="NCBI Taxonomy" id="412755"/>
    <lineage>
        <taxon>unclassified sequences</taxon>
        <taxon>metagenomes</taxon>
        <taxon>ecological metagenomes</taxon>
    </lineage>
</organism>
<protein>
    <submittedName>
        <fullName evidence="1">Uncharacterized protein</fullName>
    </submittedName>
</protein>
<dbReference type="EMBL" id="BART01011989">
    <property type="protein sequence ID" value="GAG89772.1"/>
    <property type="molecule type" value="Genomic_DNA"/>
</dbReference>
<accession>X1C904</accession>
<proteinExistence type="predicted"/>
<evidence type="ECO:0000313" key="1">
    <source>
        <dbReference type="EMBL" id="GAG89772.1"/>
    </source>
</evidence>
<name>X1C904_9ZZZZ</name>